<dbReference type="Proteomes" id="UP001604336">
    <property type="component" value="Unassembled WGS sequence"/>
</dbReference>
<keyword evidence="1 2" id="KW-0175">Coiled coil</keyword>
<organism evidence="4 5">
    <name type="scientific">Abeliophyllum distichum</name>
    <dbReference type="NCBI Taxonomy" id="126358"/>
    <lineage>
        <taxon>Eukaryota</taxon>
        <taxon>Viridiplantae</taxon>
        <taxon>Streptophyta</taxon>
        <taxon>Embryophyta</taxon>
        <taxon>Tracheophyta</taxon>
        <taxon>Spermatophyta</taxon>
        <taxon>Magnoliopsida</taxon>
        <taxon>eudicotyledons</taxon>
        <taxon>Gunneridae</taxon>
        <taxon>Pentapetalae</taxon>
        <taxon>asterids</taxon>
        <taxon>lamiids</taxon>
        <taxon>Lamiales</taxon>
        <taxon>Oleaceae</taxon>
        <taxon>Forsythieae</taxon>
        <taxon>Abeliophyllum</taxon>
    </lineage>
</organism>
<proteinExistence type="predicted"/>
<comment type="caution">
    <text evidence="4">The sequence shown here is derived from an EMBL/GenBank/DDBJ whole genome shotgun (WGS) entry which is preliminary data.</text>
</comment>
<evidence type="ECO:0000256" key="3">
    <source>
        <dbReference type="SAM" id="MobiDB-lite"/>
    </source>
</evidence>
<gene>
    <name evidence="4" type="ORF">Adt_01351</name>
</gene>
<evidence type="ECO:0000313" key="5">
    <source>
        <dbReference type="Proteomes" id="UP001604336"/>
    </source>
</evidence>
<dbReference type="PANTHER" id="PTHR23160:SF20">
    <property type="entry name" value="OS02G0439200 PROTEIN"/>
    <property type="match status" value="1"/>
</dbReference>
<feature type="coiled-coil region" evidence="2">
    <location>
        <begin position="4"/>
        <end position="119"/>
    </location>
</feature>
<evidence type="ECO:0000313" key="4">
    <source>
        <dbReference type="EMBL" id="KAL2540373.1"/>
    </source>
</evidence>
<name>A0ABD1VSQ7_9LAMI</name>
<evidence type="ECO:0000256" key="2">
    <source>
        <dbReference type="SAM" id="Coils"/>
    </source>
</evidence>
<dbReference type="EMBL" id="JBFOLK010000001">
    <property type="protein sequence ID" value="KAL2540373.1"/>
    <property type="molecule type" value="Genomic_DNA"/>
</dbReference>
<keyword evidence="5" id="KW-1185">Reference proteome</keyword>
<protein>
    <submittedName>
        <fullName evidence="4">WEB family protein</fullName>
    </submittedName>
</protein>
<reference evidence="5" key="1">
    <citation type="submission" date="2024-07" db="EMBL/GenBank/DDBJ databases">
        <title>Two chromosome-level genome assemblies of Korean endemic species Abeliophyllum distichum and Forsythia ovata (Oleaceae).</title>
        <authorList>
            <person name="Jang H."/>
        </authorList>
    </citation>
    <scope>NUCLEOTIDE SEQUENCE [LARGE SCALE GENOMIC DNA]</scope>
</reference>
<feature type="compositionally biased region" description="Basic residues" evidence="3">
    <location>
        <begin position="288"/>
        <end position="297"/>
    </location>
</feature>
<evidence type="ECO:0000256" key="1">
    <source>
        <dbReference type="ARBA" id="ARBA00023054"/>
    </source>
</evidence>
<accession>A0ABD1VSQ7</accession>
<dbReference type="PANTHER" id="PTHR23160">
    <property type="entry name" value="SYNAPTONEMAL COMPLEX PROTEIN-RELATED"/>
    <property type="match status" value="1"/>
</dbReference>
<feature type="compositionally biased region" description="Polar residues" evidence="3">
    <location>
        <begin position="249"/>
        <end position="266"/>
    </location>
</feature>
<dbReference type="AlphaFoldDB" id="A0ABD1VSQ7"/>
<sequence length="297" mass="33532">MNCVKKSEEDNSSKEKEISRLVNLLKVAEEEASATRVEEDRLKNSLKDAESEVIYLKEVLGEAKAESMRLKESAMDKESELQNILQENEELRTREAASLKKVEELSKLLEEALAKKRTEDNGELTDCENDYDMLPKVVEFSEQNGAREVKPMMELHPQQSEQPVKEKPHELNNVLNDVSVQTCTEVENLNGKLTENEKREKAGDNSTEGDFKMWESCKIEEKDFSPDGGPEQESFEEELDSKAEGGDNCDQNNGLSSTENRDNGGTSPSKQQSQKKKKPLLRKFGSLLKKKGTGNQK</sequence>
<feature type="region of interest" description="Disordered" evidence="3">
    <location>
        <begin position="186"/>
        <end position="297"/>
    </location>
</feature>
<feature type="compositionally biased region" description="Basic and acidic residues" evidence="3">
    <location>
        <begin position="194"/>
        <end position="225"/>
    </location>
</feature>